<organism evidence="2 3">
    <name type="scientific">Polycladomyces abyssicola</name>
    <dbReference type="NCBI Taxonomy" id="1125966"/>
    <lineage>
        <taxon>Bacteria</taxon>
        <taxon>Bacillati</taxon>
        <taxon>Bacillota</taxon>
        <taxon>Bacilli</taxon>
        <taxon>Bacillales</taxon>
        <taxon>Thermoactinomycetaceae</taxon>
        <taxon>Polycladomyces</taxon>
    </lineage>
</organism>
<gene>
    <name evidence="2" type="ORF">JIR001_01280</name>
</gene>
<name>A0A8D5UC16_9BACL</name>
<reference evidence="2" key="1">
    <citation type="journal article" date="2013" name="Int. J. Syst. Evol. Microbiol.">
        <title>Polycladomyces abyssicola gen. nov., sp. nov., a thermophilic filamentous bacterium isolated from hemipelagic sediment.</title>
        <authorList>
            <person name="Tsubouchi T."/>
            <person name="Shimane Y."/>
            <person name="Mori K."/>
            <person name="Usui K."/>
            <person name="Hiraki T."/>
            <person name="Tame A."/>
            <person name="Uematsu K."/>
            <person name="Maruyama T."/>
            <person name="Hatada Y."/>
        </authorList>
    </citation>
    <scope>NUCLEOTIDE SEQUENCE</scope>
    <source>
        <strain evidence="2">JIR-001</strain>
    </source>
</reference>
<sequence>MGILSIALFFLVGILLLFAVDLEKGTSEANAAEQESPAIPATEGPSAPL</sequence>
<reference evidence="2" key="2">
    <citation type="journal article" date="2021" name="Microbiol. Resour. Announc.">
        <title>Complete Genome Sequence of Polycladomyces abyssicola JIR-001T, Isolated from Hemipelagic Sediment in Deep Seawater.</title>
        <authorList>
            <person name="Tsubouchi T."/>
            <person name="Kaneko Y."/>
        </authorList>
    </citation>
    <scope>NUCLEOTIDE SEQUENCE</scope>
    <source>
        <strain evidence="2">JIR-001</strain>
    </source>
</reference>
<protein>
    <submittedName>
        <fullName evidence="2">Uncharacterized protein</fullName>
    </submittedName>
</protein>
<evidence type="ECO:0000313" key="2">
    <source>
        <dbReference type="EMBL" id="BCU80345.1"/>
    </source>
</evidence>
<dbReference type="AlphaFoldDB" id="A0A8D5UC16"/>
<proteinExistence type="predicted"/>
<feature type="region of interest" description="Disordered" evidence="1">
    <location>
        <begin position="28"/>
        <end position="49"/>
    </location>
</feature>
<evidence type="ECO:0000256" key="1">
    <source>
        <dbReference type="SAM" id="MobiDB-lite"/>
    </source>
</evidence>
<dbReference type="EMBL" id="AP024601">
    <property type="protein sequence ID" value="BCU80345.1"/>
    <property type="molecule type" value="Genomic_DNA"/>
</dbReference>
<dbReference type="KEGG" id="pabs:JIR001_01280"/>
<dbReference type="Proteomes" id="UP000677436">
    <property type="component" value="Chromosome"/>
</dbReference>
<accession>A0A8D5UC16</accession>
<keyword evidence="3" id="KW-1185">Reference proteome</keyword>
<evidence type="ECO:0000313" key="3">
    <source>
        <dbReference type="Proteomes" id="UP000677436"/>
    </source>
</evidence>